<keyword evidence="2" id="KW-1185">Reference proteome</keyword>
<evidence type="ECO:0000313" key="2">
    <source>
        <dbReference type="Proteomes" id="UP000249123"/>
    </source>
</evidence>
<protein>
    <submittedName>
        <fullName evidence="1">Uncharacterized protein</fullName>
    </submittedName>
</protein>
<dbReference type="PROSITE" id="PS51257">
    <property type="entry name" value="PROKAR_LIPOPROTEIN"/>
    <property type="match status" value="1"/>
</dbReference>
<dbReference type="STRING" id="1280941.HY2_05820"/>
<gene>
    <name evidence="1" type="ORF">HY3_06795</name>
</gene>
<sequence length="57" mass="5893">MRKLTGLVAGLFLLGAVSACHTDPFSTKPEVNVKLPAKKAPADDGAQDTGEESPSQP</sequence>
<reference evidence="1 2" key="1">
    <citation type="submission" date="2013-04" db="EMBL/GenBank/DDBJ databases">
        <title>Hyphomonas sp. T24B3 Genome Sequencing.</title>
        <authorList>
            <person name="Lai Q."/>
            <person name="Shao Z."/>
        </authorList>
    </citation>
    <scope>NUCLEOTIDE SEQUENCE [LARGE SCALE GENOMIC DNA]</scope>
    <source>
        <strain evidence="1 2">T24B3</strain>
    </source>
</reference>
<dbReference type="Proteomes" id="UP000249123">
    <property type="component" value="Unassembled WGS sequence"/>
</dbReference>
<dbReference type="AlphaFoldDB" id="A0A062TXX8"/>
<accession>A0A328JZN0</accession>
<proteinExistence type="predicted"/>
<dbReference type="OrthoDB" id="7620408at2"/>
<dbReference type="EMBL" id="AWFB01000002">
    <property type="protein sequence ID" value="RAN35799.1"/>
    <property type="molecule type" value="Genomic_DNA"/>
</dbReference>
<comment type="caution">
    <text evidence="1">The sequence shown here is derived from an EMBL/GenBank/DDBJ whole genome shotgun (WGS) entry which is preliminary data.</text>
</comment>
<organism evidence="1 2">
    <name type="scientific">Hyphomonas pacifica</name>
    <dbReference type="NCBI Taxonomy" id="1280941"/>
    <lineage>
        <taxon>Bacteria</taxon>
        <taxon>Pseudomonadati</taxon>
        <taxon>Pseudomonadota</taxon>
        <taxon>Alphaproteobacteria</taxon>
        <taxon>Hyphomonadales</taxon>
        <taxon>Hyphomonadaceae</taxon>
        <taxon>Hyphomonas</taxon>
    </lineage>
</organism>
<dbReference type="RefSeq" id="WP_155836568.1">
    <property type="nucleotide sequence ID" value="NZ_AWFA01000078.1"/>
</dbReference>
<accession>A0A062TXX8</accession>
<name>A0A062TXX8_9PROT</name>
<evidence type="ECO:0000313" key="1">
    <source>
        <dbReference type="EMBL" id="RAN35799.1"/>
    </source>
</evidence>